<organism evidence="10 11">
    <name type="scientific">Propionimicrobium lymphophilum ACS-093-V-SCH5</name>
    <dbReference type="NCBI Taxonomy" id="883161"/>
    <lineage>
        <taxon>Bacteria</taxon>
        <taxon>Bacillati</taxon>
        <taxon>Actinomycetota</taxon>
        <taxon>Actinomycetes</taxon>
        <taxon>Propionibacteriales</taxon>
        <taxon>Propionibacteriaceae</taxon>
        <taxon>Propionimicrobium</taxon>
    </lineage>
</organism>
<keyword evidence="11" id="KW-1185">Reference proteome</keyword>
<accession>S2WL59</accession>
<dbReference type="GO" id="GO:0043937">
    <property type="term" value="P:regulation of sporulation"/>
    <property type="evidence" value="ECO:0007669"/>
    <property type="project" value="InterPro"/>
</dbReference>
<dbReference type="HOGENOM" id="CLU_053282_0_0_11"/>
<feature type="domain" description="WhiA LAGLIDADG-like" evidence="9">
    <location>
        <begin position="128"/>
        <end position="218"/>
    </location>
</feature>
<dbReference type="NCBIfam" id="TIGR00647">
    <property type="entry name" value="DNA_bind_WhiA"/>
    <property type="match status" value="1"/>
</dbReference>
<keyword evidence="2 5" id="KW-0238">DNA-binding</keyword>
<gene>
    <name evidence="5" type="primary">whiA</name>
    <name evidence="10" type="ORF">HMPREF9306_00922</name>
</gene>
<comment type="caution">
    <text evidence="10">The sequence shown here is derived from an EMBL/GenBank/DDBJ whole genome shotgun (WGS) entry which is preliminary data.</text>
</comment>
<dbReference type="AlphaFoldDB" id="S2WL59"/>
<dbReference type="InterPro" id="IPR027434">
    <property type="entry name" value="Homing_endonucl"/>
</dbReference>
<dbReference type="FunFam" id="3.10.28.10:FF:000001">
    <property type="entry name" value="Probable cell division protein WhiA"/>
    <property type="match status" value="1"/>
</dbReference>
<evidence type="ECO:0000256" key="6">
    <source>
        <dbReference type="SAM" id="MobiDB-lite"/>
    </source>
</evidence>
<keyword evidence="3 5" id="KW-0131">Cell cycle</keyword>
<dbReference type="Pfam" id="PF02650">
    <property type="entry name" value="HTH_WhiA"/>
    <property type="match status" value="1"/>
</dbReference>
<dbReference type="InterPro" id="IPR039518">
    <property type="entry name" value="WhiA_LAGLIDADG_dom"/>
</dbReference>
<dbReference type="Pfam" id="PF10298">
    <property type="entry name" value="WhiA_N"/>
    <property type="match status" value="1"/>
</dbReference>
<dbReference type="InterPro" id="IPR023054">
    <property type="entry name" value="Sporulation_regulator_WhiA_C"/>
</dbReference>
<proteinExistence type="inferred from homology"/>
<dbReference type="GO" id="GO:0051301">
    <property type="term" value="P:cell division"/>
    <property type="evidence" value="ECO:0007669"/>
    <property type="project" value="UniProtKB-UniRule"/>
</dbReference>
<feature type="domain" description="Sporulation regulator WhiA C-terminal" evidence="7">
    <location>
        <begin position="222"/>
        <end position="303"/>
    </location>
</feature>
<dbReference type="GO" id="GO:0003677">
    <property type="term" value="F:DNA binding"/>
    <property type="evidence" value="ECO:0007669"/>
    <property type="project" value="UniProtKB-UniRule"/>
</dbReference>
<dbReference type="Gene3D" id="3.10.28.10">
    <property type="entry name" value="Homing endonucleases"/>
    <property type="match status" value="1"/>
</dbReference>
<evidence type="ECO:0000256" key="2">
    <source>
        <dbReference type="ARBA" id="ARBA00023125"/>
    </source>
</evidence>
<evidence type="ECO:0000313" key="10">
    <source>
        <dbReference type="EMBL" id="EPD33382.1"/>
    </source>
</evidence>
<name>S2WL59_9ACTN</name>
<evidence type="ECO:0000313" key="11">
    <source>
        <dbReference type="Proteomes" id="UP000014417"/>
    </source>
</evidence>
<feature type="compositionally biased region" description="Polar residues" evidence="6">
    <location>
        <begin position="317"/>
        <end position="326"/>
    </location>
</feature>
<protein>
    <recommendedName>
        <fullName evidence="4 5">Probable cell division protein WhiA</fullName>
    </recommendedName>
</protein>
<dbReference type="InterPro" id="IPR018478">
    <property type="entry name" value="Sporu_reg_WhiA_N_dom"/>
</dbReference>
<evidence type="ECO:0000256" key="1">
    <source>
        <dbReference type="ARBA" id="ARBA00022618"/>
    </source>
</evidence>
<comment type="function">
    <text evidence="5">Involved in cell division and chromosome segregation.</text>
</comment>
<dbReference type="Pfam" id="PF14527">
    <property type="entry name" value="LAGLIDADG_WhiA"/>
    <property type="match status" value="1"/>
</dbReference>
<dbReference type="STRING" id="883161.HMPREF9306_00922"/>
<dbReference type="InterPro" id="IPR003802">
    <property type="entry name" value="Sporulation_regulator_WhiA"/>
</dbReference>
<comment type="similarity">
    <text evidence="5">Belongs to the WhiA family.</text>
</comment>
<evidence type="ECO:0000259" key="9">
    <source>
        <dbReference type="Pfam" id="PF14527"/>
    </source>
</evidence>
<dbReference type="RefSeq" id="WP_016455756.1">
    <property type="nucleotide sequence ID" value="NZ_KE150269.1"/>
</dbReference>
<dbReference type="PANTHER" id="PTHR37307">
    <property type="entry name" value="CELL DIVISION PROTEIN WHIA-RELATED"/>
    <property type="match status" value="1"/>
</dbReference>
<dbReference type="HAMAP" id="MF_01420">
    <property type="entry name" value="HTH_type_WhiA"/>
    <property type="match status" value="1"/>
</dbReference>
<sequence>MALTQQVKSELANVIVEKPRTRRAELAAMLRFAGGLHLVGGKIVVEAEFDIGASARRVRTTLKDLYGYDSELIVINQSGIRRGARYVVRLIKGGNDLARQVGLIDGRGMPVRGMPAQIVGAGYDEQVAAWRGAFLARGTLIEPGRSTSLEVACPSSEAALAMVGMARRLGATAKARESRGVDKVVIKDGDTISQLLTTMGAHDAVLVWEDRRMRREVRASATRLANFDDANLRRSARAAVVAGARVKRAFEILGDDIPEHLLKAGKLRMEHKQASLEELGNLHEPPITKDAIAGRIRRLLAMADKAAQDQGIPDTESALQQAENKN</sequence>
<dbReference type="OrthoDB" id="5197218at2"/>
<evidence type="ECO:0000256" key="4">
    <source>
        <dbReference type="ARBA" id="ARBA00068775"/>
    </source>
</evidence>
<evidence type="ECO:0000256" key="5">
    <source>
        <dbReference type="HAMAP-Rule" id="MF_01420"/>
    </source>
</evidence>
<dbReference type="EMBL" id="AGZR01000005">
    <property type="protein sequence ID" value="EPD33382.1"/>
    <property type="molecule type" value="Genomic_DNA"/>
</dbReference>
<evidence type="ECO:0000259" key="7">
    <source>
        <dbReference type="Pfam" id="PF02650"/>
    </source>
</evidence>
<evidence type="ECO:0000256" key="3">
    <source>
        <dbReference type="ARBA" id="ARBA00023306"/>
    </source>
</evidence>
<feature type="region of interest" description="Disordered" evidence="6">
    <location>
        <begin position="307"/>
        <end position="326"/>
    </location>
</feature>
<dbReference type="PANTHER" id="PTHR37307:SF1">
    <property type="entry name" value="CELL DIVISION PROTEIN WHIA-RELATED"/>
    <property type="match status" value="1"/>
</dbReference>
<feature type="domain" description="Sporulation transcription regulator WhiA N-terminal" evidence="8">
    <location>
        <begin position="20"/>
        <end position="104"/>
    </location>
</feature>
<evidence type="ECO:0000259" key="8">
    <source>
        <dbReference type="Pfam" id="PF10298"/>
    </source>
</evidence>
<dbReference type="Proteomes" id="UP000014417">
    <property type="component" value="Unassembled WGS sequence"/>
</dbReference>
<dbReference type="PATRIC" id="fig|883161.3.peg.918"/>
<keyword evidence="1 5" id="KW-0132">Cell division</keyword>
<reference evidence="10 11" key="1">
    <citation type="submission" date="2013-04" db="EMBL/GenBank/DDBJ databases">
        <title>The Genome Sequence of Propionimicrobium lymphophilum ACS-093-V-SCH5.</title>
        <authorList>
            <consortium name="The Broad Institute Genomics Platform"/>
            <person name="Earl A."/>
            <person name="Ward D."/>
            <person name="Feldgarden M."/>
            <person name="Gevers D."/>
            <person name="Saerens B."/>
            <person name="Vaneechoutte M."/>
            <person name="Walker B."/>
            <person name="Young S."/>
            <person name="Zeng Q."/>
            <person name="Gargeya S."/>
            <person name="Fitzgerald M."/>
            <person name="Haas B."/>
            <person name="Abouelleil A."/>
            <person name="Allen A.W."/>
            <person name="Alvarado L."/>
            <person name="Arachchi H.M."/>
            <person name="Berlin A.M."/>
            <person name="Chapman S.B."/>
            <person name="Gainer-Dewar J."/>
            <person name="Goldberg J."/>
            <person name="Griggs A."/>
            <person name="Gujja S."/>
            <person name="Hansen M."/>
            <person name="Howarth C."/>
            <person name="Imamovic A."/>
            <person name="Ireland A."/>
            <person name="Larimer J."/>
            <person name="McCowan C."/>
            <person name="Murphy C."/>
            <person name="Pearson M."/>
            <person name="Poon T.W."/>
            <person name="Priest M."/>
            <person name="Roberts A."/>
            <person name="Saif S."/>
            <person name="Shea T."/>
            <person name="Sisk P."/>
            <person name="Sykes S."/>
            <person name="Wortman J."/>
            <person name="Nusbaum C."/>
            <person name="Birren B."/>
        </authorList>
    </citation>
    <scope>NUCLEOTIDE SEQUENCE [LARGE SCALE GENOMIC DNA]</scope>
    <source>
        <strain evidence="10 11">ACS-093-V-SCH5</strain>
    </source>
</reference>